<feature type="non-terminal residue" evidence="1">
    <location>
        <position position="1"/>
    </location>
</feature>
<evidence type="ECO:0000313" key="1">
    <source>
        <dbReference type="EMBL" id="KKK87344.1"/>
    </source>
</evidence>
<name>A0A0F9B9G7_9ZZZZ</name>
<dbReference type="EMBL" id="LAZR01050444">
    <property type="protein sequence ID" value="KKK87344.1"/>
    <property type="molecule type" value="Genomic_DNA"/>
</dbReference>
<protein>
    <recommendedName>
        <fullName evidence="2">DUF3326 domain-containing protein</fullName>
    </recommendedName>
</protein>
<sequence>IGAEIGGHSGDAGPVARLLSSVCDNLITHPNVVNASDINELPENGLYVEGSVISRLLMGTVGLQKVRSNKVLLVIDKHQDKFFYESAINAVSAARAALGLDCPATITMEDKVTMRSLFSSSGRAVGRIDNFERVCEVLKENEGEYDAVALSSVINVPENFHKDYYHKDMINPWGGVEAMLTHAISLLFNIPSAHSPMIESRKLLELDIGVTDPRKAAEIVSVTFLHSILKGLHKSPKIFTDPSLDGKSNQITASDISCIVIPTGCIGLPTLAAMEQGIPVIAVEDNHNRMKNSLDDLPFDSNMLIPVKSYLEAVGAMEALKVGVSLESVRRPMKYTKVTEYHQKEASSLDLLKSDLDDSQEDQHKKIS</sequence>
<dbReference type="Pfam" id="PF11805">
    <property type="entry name" value="DUF3326"/>
    <property type="match status" value="1"/>
</dbReference>
<organism evidence="1">
    <name type="scientific">marine sediment metagenome</name>
    <dbReference type="NCBI Taxonomy" id="412755"/>
    <lineage>
        <taxon>unclassified sequences</taxon>
        <taxon>metagenomes</taxon>
        <taxon>ecological metagenomes</taxon>
    </lineage>
</organism>
<dbReference type="PANTHER" id="PTHR36891">
    <property type="entry name" value="OS01G0127400 PROTEIN"/>
    <property type="match status" value="1"/>
</dbReference>
<dbReference type="PANTHER" id="PTHR36891:SF1">
    <property type="entry name" value="OS01G0127400 PROTEIN"/>
    <property type="match status" value="1"/>
</dbReference>
<gene>
    <name evidence="1" type="ORF">LCGC14_2754170</name>
</gene>
<reference evidence="1" key="1">
    <citation type="journal article" date="2015" name="Nature">
        <title>Complex archaea that bridge the gap between prokaryotes and eukaryotes.</title>
        <authorList>
            <person name="Spang A."/>
            <person name="Saw J.H."/>
            <person name="Jorgensen S.L."/>
            <person name="Zaremba-Niedzwiedzka K."/>
            <person name="Martijn J."/>
            <person name="Lind A.E."/>
            <person name="van Eijk R."/>
            <person name="Schleper C."/>
            <person name="Guy L."/>
            <person name="Ettema T.J."/>
        </authorList>
    </citation>
    <scope>NUCLEOTIDE SEQUENCE</scope>
</reference>
<dbReference type="AlphaFoldDB" id="A0A0F9B9G7"/>
<proteinExistence type="predicted"/>
<comment type="caution">
    <text evidence="1">The sequence shown here is derived from an EMBL/GenBank/DDBJ whole genome shotgun (WGS) entry which is preliminary data.</text>
</comment>
<accession>A0A0F9B9G7</accession>
<dbReference type="InterPro" id="IPR021763">
    <property type="entry name" value="DUF3326"/>
</dbReference>
<evidence type="ECO:0008006" key="2">
    <source>
        <dbReference type="Google" id="ProtNLM"/>
    </source>
</evidence>